<sequence>MIVLKTSGVQHCELRILSNDNDLNVSKTLPDMLVSEPYRNVAGCNNTNRSLKRYRNVAV</sequence>
<proteinExistence type="predicted"/>
<accession>A0A8S9GTS2</accession>
<dbReference type="AlphaFoldDB" id="A0A8S9GTS2"/>
<gene>
    <name evidence="1" type="ORF">F2Q70_00022596</name>
</gene>
<evidence type="ECO:0000313" key="1">
    <source>
        <dbReference type="EMBL" id="KAF2547906.1"/>
    </source>
</evidence>
<name>A0A8S9GTS2_BRACR</name>
<reference evidence="1" key="1">
    <citation type="submission" date="2019-12" db="EMBL/GenBank/DDBJ databases">
        <title>Genome sequencing and annotation of Brassica cretica.</title>
        <authorList>
            <person name="Studholme D.J."/>
            <person name="Sarris P.F."/>
        </authorList>
    </citation>
    <scope>NUCLEOTIDE SEQUENCE</scope>
    <source>
        <strain evidence="1">PFS-102/07</strain>
        <tissue evidence="1">Leaf</tissue>
    </source>
</reference>
<protein>
    <submittedName>
        <fullName evidence="1">Uncharacterized protein</fullName>
    </submittedName>
</protein>
<comment type="caution">
    <text evidence="1">The sequence shown here is derived from an EMBL/GenBank/DDBJ whole genome shotgun (WGS) entry which is preliminary data.</text>
</comment>
<dbReference type="EMBL" id="QGKY02001925">
    <property type="protein sequence ID" value="KAF2547906.1"/>
    <property type="molecule type" value="Genomic_DNA"/>
</dbReference>
<organism evidence="1">
    <name type="scientific">Brassica cretica</name>
    <name type="common">Mustard</name>
    <dbReference type="NCBI Taxonomy" id="69181"/>
    <lineage>
        <taxon>Eukaryota</taxon>
        <taxon>Viridiplantae</taxon>
        <taxon>Streptophyta</taxon>
        <taxon>Embryophyta</taxon>
        <taxon>Tracheophyta</taxon>
        <taxon>Spermatophyta</taxon>
        <taxon>Magnoliopsida</taxon>
        <taxon>eudicotyledons</taxon>
        <taxon>Gunneridae</taxon>
        <taxon>Pentapetalae</taxon>
        <taxon>rosids</taxon>
        <taxon>malvids</taxon>
        <taxon>Brassicales</taxon>
        <taxon>Brassicaceae</taxon>
        <taxon>Brassiceae</taxon>
        <taxon>Brassica</taxon>
    </lineage>
</organism>